<accession>A0AA40HF32</accession>
<evidence type="ECO:0000313" key="5">
    <source>
        <dbReference type="EMBL" id="KAK1330049.1"/>
    </source>
</evidence>
<dbReference type="EMBL" id="JAULJE010000021">
    <property type="protein sequence ID" value="KAK1330049.1"/>
    <property type="molecule type" value="Genomic_DNA"/>
</dbReference>
<keyword evidence="6" id="KW-1185">Reference proteome</keyword>
<comment type="subcellular location">
    <subcellularLocation>
        <location evidence="1">Secreted</location>
    </subcellularLocation>
</comment>
<dbReference type="InterPro" id="IPR032744">
    <property type="entry name" value="IGFL"/>
</dbReference>
<evidence type="ECO:0000256" key="4">
    <source>
        <dbReference type="ARBA" id="ARBA00022729"/>
    </source>
</evidence>
<protein>
    <recommendedName>
        <fullName evidence="7">Insulin growth factor-like family member 3</fullName>
    </recommendedName>
</protein>
<evidence type="ECO:0000313" key="6">
    <source>
        <dbReference type="Proteomes" id="UP001177744"/>
    </source>
</evidence>
<keyword evidence="3" id="KW-0964">Secreted</keyword>
<comment type="caution">
    <text evidence="5">The sequence shown here is derived from an EMBL/GenBank/DDBJ whole genome shotgun (WGS) entry which is preliminary data.</text>
</comment>
<dbReference type="PANTHER" id="PTHR34827:SF5">
    <property type="entry name" value="INSULIN GROWTH FACTOR-LIKE FAMILY MEMBER 3"/>
    <property type="match status" value="1"/>
</dbReference>
<comment type="similarity">
    <text evidence="2">Belongs to the IGFL family.</text>
</comment>
<reference evidence="5" key="1">
    <citation type="submission" date="2023-06" db="EMBL/GenBank/DDBJ databases">
        <title>Reference genome for the Northern bat (Eptesicus nilssonii), a most northern bat species.</title>
        <authorList>
            <person name="Laine V.N."/>
            <person name="Pulliainen A.T."/>
            <person name="Lilley T.M."/>
        </authorList>
    </citation>
    <scope>NUCLEOTIDE SEQUENCE</scope>
    <source>
        <strain evidence="5">BLF_Eptnil</strain>
        <tissue evidence="5">Kidney</tissue>
    </source>
</reference>
<evidence type="ECO:0008006" key="7">
    <source>
        <dbReference type="Google" id="ProtNLM"/>
    </source>
</evidence>
<dbReference type="GO" id="GO:0005102">
    <property type="term" value="F:signaling receptor binding"/>
    <property type="evidence" value="ECO:0007669"/>
    <property type="project" value="TreeGrafter"/>
</dbReference>
<sequence length="168" mass="18750">MGPWIRVSLGPGSGKVMSKSAYPGMEGLSAIGELPLTETNAWILWDRFSCSSEAINLGRSKSFIFIPTFLLLQCSESGAHMNSRLWMCQRVPTCGHRIYNPSEQCCDNDTILPLNRTHLCGPNCMFWPCLELCCPESFGPQKRFVVRLKVLGMKSRCSTSPISRICPK</sequence>
<evidence type="ECO:0000256" key="3">
    <source>
        <dbReference type="ARBA" id="ARBA00022525"/>
    </source>
</evidence>
<dbReference type="Proteomes" id="UP001177744">
    <property type="component" value="Unassembled WGS sequence"/>
</dbReference>
<dbReference type="PANTHER" id="PTHR34827">
    <property type="entry name" value="INSULIN GROWTH FACTOR-LIKE FAMILY MEMBER 3-RELATED"/>
    <property type="match status" value="1"/>
</dbReference>
<dbReference type="Pfam" id="PF14653">
    <property type="entry name" value="IGFL"/>
    <property type="match status" value="1"/>
</dbReference>
<organism evidence="5 6">
    <name type="scientific">Cnephaeus nilssonii</name>
    <name type="common">Northern bat</name>
    <name type="synonym">Eptesicus nilssonii</name>
    <dbReference type="NCBI Taxonomy" id="3371016"/>
    <lineage>
        <taxon>Eukaryota</taxon>
        <taxon>Metazoa</taxon>
        <taxon>Chordata</taxon>
        <taxon>Craniata</taxon>
        <taxon>Vertebrata</taxon>
        <taxon>Euteleostomi</taxon>
        <taxon>Mammalia</taxon>
        <taxon>Eutheria</taxon>
        <taxon>Laurasiatheria</taxon>
        <taxon>Chiroptera</taxon>
        <taxon>Yangochiroptera</taxon>
        <taxon>Vespertilionidae</taxon>
        <taxon>Cnephaeus</taxon>
    </lineage>
</organism>
<evidence type="ECO:0000256" key="2">
    <source>
        <dbReference type="ARBA" id="ARBA00009529"/>
    </source>
</evidence>
<dbReference type="AlphaFoldDB" id="A0AA40HF32"/>
<dbReference type="GO" id="GO:0005615">
    <property type="term" value="C:extracellular space"/>
    <property type="evidence" value="ECO:0007669"/>
    <property type="project" value="TreeGrafter"/>
</dbReference>
<evidence type="ECO:0000256" key="1">
    <source>
        <dbReference type="ARBA" id="ARBA00004613"/>
    </source>
</evidence>
<keyword evidence="4" id="KW-0732">Signal</keyword>
<name>A0AA40HF32_CNENI</name>
<proteinExistence type="inferred from homology"/>
<gene>
    <name evidence="5" type="ORF">QTO34_010234</name>
</gene>